<proteinExistence type="predicted"/>
<dbReference type="AlphaFoldDB" id="S8FAE8"/>
<dbReference type="Proteomes" id="UP000015241">
    <property type="component" value="Unassembled WGS sequence"/>
</dbReference>
<dbReference type="STRING" id="743788.S8FAE8"/>
<dbReference type="HOGENOM" id="CLU_135406_1_0_1"/>
<dbReference type="EMBL" id="KE504205">
    <property type="protein sequence ID" value="EPS95574.1"/>
    <property type="molecule type" value="Genomic_DNA"/>
</dbReference>
<evidence type="ECO:0000313" key="2">
    <source>
        <dbReference type="Proteomes" id="UP000015241"/>
    </source>
</evidence>
<keyword evidence="2" id="KW-1185">Reference proteome</keyword>
<reference evidence="1 2" key="1">
    <citation type="journal article" date="2012" name="Science">
        <title>The Paleozoic origin of enzymatic lignin decomposition reconstructed from 31 fungal genomes.</title>
        <authorList>
            <person name="Floudas D."/>
            <person name="Binder M."/>
            <person name="Riley R."/>
            <person name="Barry K."/>
            <person name="Blanchette R.A."/>
            <person name="Henrissat B."/>
            <person name="Martinez A.T."/>
            <person name="Otillar R."/>
            <person name="Spatafora J.W."/>
            <person name="Yadav J.S."/>
            <person name="Aerts A."/>
            <person name="Benoit I."/>
            <person name="Boyd A."/>
            <person name="Carlson A."/>
            <person name="Copeland A."/>
            <person name="Coutinho P.M."/>
            <person name="de Vries R.P."/>
            <person name="Ferreira P."/>
            <person name="Findley K."/>
            <person name="Foster B."/>
            <person name="Gaskell J."/>
            <person name="Glotzer D."/>
            <person name="Gorecki P."/>
            <person name="Heitman J."/>
            <person name="Hesse C."/>
            <person name="Hori C."/>
            <person name="Igarashi K."/>
            <person name="Jurgens J.A."/>
            <person name="Kallen N."/>
            <person name="Kersten P."/>
            <person name="Kohler A."/>
            <person name="Kuees U."/>
            <person name="Kumar T.K.A."/>
            <person name="Kuo A."/>
            <person name="LaButti K."/>
            <person name="Larrondo L.F."/>
            <person name="Lindquist E."/>
            <person name="Ling A."/>
            <person name="Lombard V."/>
            <person name="Lucas S."/>
            <person name="Lundell T."/>
            <person name="Martin R."/>
            <person name="McLaughlin D.J."/>
            <person name="Morgenstern I."/>
            <person name="Morin E."/>
            <person name="Murat C."/>
            <person name="Nagy L.G."/>
            <person name="Nolan M."/>
            <person name="Ohm R.A."/>
            <person name="Patyshakuliyeva A."/>
            <person name="Rokas A."/>
            <person name="Ruiz-Duenas F.J."/>
            <person name="Sabat G."/>
            <person name="Salamov A."/>
            <person name="Samejima M."/>
            <person name="Schmutz J."/>
            <person name="Slot J.C."/>
            <person name="St John F."/>
            <person name="Stenlid J."/>
            <person name="Sun H."/>
            <person name="Sun S."/>
            <person name="Syed K."/>
            <person name="Tsang A."/>
            <person name="Wiebenga A."/>
            <person name="Young D."/>
            <person name="Pisabarro A."/>
            <person name="Eastwood D.C."/>
            <person name="Martin F."/>
            <person name="Cullen D."/>
            <person name="Grigoriev I.V."/>
            <person name="Hibbett D.S."/>
        </authorList>
    </citation>
    <scope>NUCLEOTIDE SEQUENCE</scope>
    <source>
        <strain evidence="2">FP-58527</strain>
    </source>
</reference>
<sequence length="88" mass="9788">TLLVDLQSDIKAAFVEGYKADLYFRDKWTKAVEGGAQPFAGQCFLAGADQLLYMRINDEMPKLCVPKSQVPFVLAQVHDSPWDSAHEG</sequence>
<evidence type="ECO:0000313" key="1">
    <source>
        <dbReference type="EMBL" id="EPS95574.1"/>
    </source>
</evidence>
<name>S8FAE8_FOMSC</name>
<organism evidence="1 2">
    <name type="scientific">Fomitopsis schrenkii</name>
    <name type="common">Brown rot fungus</name>
    <dbReference type="NCBI Taxonomy" id="2126942"/>
    <lineage>
        <taxon>Eukaryota</taxon>
        <taxon>Fungi</taxon>
        <taxon>Dikarya</taxon>
        <taxon>Basidiomycota</taxon>
        <taxon>Agaricomycotina</taxon>
        <taxon>Agaricomycetes</taxon>
        <taxon>Polyporales</taxon>
        <taxon>Fomitopsis</taxon>
    </lineage>
</organism>
<protein>
    <submittedName>
        <fullName evidence="1">Gpi16 subunit GPI transamidase component</fullName>
    </submittedName>
</protein>
<dbReference type="eggNOG" id="ENOG502SZSN">
    <property type="taxonomic scope" value="Eukaryota"/>
</dbReference>
<feature type="non-terminal residue" evidence="1">
    <location>
        <position position="88"/>
    </location>
</feature>
<accession>S8FAE8</accession>
<gene>
    <name evidence="1" type="ORF">FOMPIDRAFT_18144</name>
</gene>
<dbReference type="OrthoDB" id="2971978at2759"/>
<feature type="non-terminal residue" evidence="1">
    <location>
        <position position="1"/>
    </location>
</feature>
<dbReference type="InParanoid" id="S8FAE8"/>